<sequence length="502" mass="55857">MLTDDILLLIISFIEVRDILALRQTSKHFLNMSKLRWVWLDAIKRHVVDRGLPVPAGGIDLLTLSAKQLEARAVHASNFHKNWNSSKPTARYTFSFSADKCLPDEEPEAHKSTVSQVAFLKGSSGQLLVTAVGRAVTCWEVPFGGASAYRVAEHVASSPVEQLIVNEDQDSEAALAYLTCSSAPNDPALVVVLRLDKFHGVFRESSRLRSVRAMAHPLHVMHDSYVVLGHSPTIWYFEEPIKAVTLHSTLPVQASEIRAVKVINRYMVVVREGHVQFVYAPLWRGLRTAWGQQPRSLFEMRTSVTEAVIIHHNTIGEESRDWPSTPVTLLLRCREDDIDAILQIDLLPGPEIHETAPGADAFEPLYRLPFAWCKRVTAIPVPPSCQHLHAGPSGRGFTIQTRTITSRRSEHPARCLFGFHTTSASGTPAGDSEAWGKEHRIAVEVSGGNKVHYADKPFYSRRCDMSEVIKRQYTIVSTAFEDAVGRLAIGDKHGTVEVLDFA</sequence>
<dbReference type="InParanoid" id="S8EHC0"/>
<gene>
    <name evidence="2" type="ORF">FOMPIDRAFT_1140209</name>
</gene>
<dbReference type="SUPFAM" id="SSF81383">
    <property type="entry name" value="F-box domain"/>
    <property type="match status" value="1"/>
</dbReference>
<reference evidence="2 3" key="1">
    <citation type="journal article" date="2012" name="Science">
        <title>The Paleozoic origin of enzymatic lignin decomposition reconstructed from 31 fungal genomes.</title>
        <authorList>
            <person name="Floudas D."/>
            <person name="Binder M."/>
            <person name="Riley R."/>
            <person name="Barry K."/>
            <person name="Blanchette R.A."/>
            <person name="Henrissat B."/>
            <person name="Martinez A.T."/>
            <person name="Otillar R."/>
            <person name="Spatafora J.W."/>
            <person name="Yadav J.S."/>
            <person name="Aerts A."/>
            <person name="Benoit I."/>
            <person name="Boyd A."/>
            <person name="Carlson A."/>
            <person name="Copeland A."/>
            <person name="Coutinho P.M."/>
            <person name="de Vries R.P."/>
            <person name="Ferreira P."/>
            <person name="Findley K."/>
            <person name="Foster B."/>
            <person name="Gaskell J."/>
            <person name="Glotzer D."/>
            <person name="Gorecki P."/>
            <person name="Heitman J."/>
            <person name="Hesse C."/>
            <person name="Hori C."/>
            <person name="Igarashi K."/>
            <person name="Jurgens J.A."/>
            <person name="Kallen N."/>
            <person name="Kersten P."/>
            <person name="Kohler A."/>
            <person name="Kuees U."/>
            <person name="Kumar T.K.A."/>
            <person name="Kuo A."/>
            <person name="LaButti K."/>
            <person name="Larrondo L.F."/>
            <person name="Lindquist E."/>
            <person name="Ling A."/>
            <person name="Lombard V."/>
            <person name="Lucas S."/>
            <person name="Lundell T."/>
            <person name="Martin R."/>
            <person name="McLaughlin D.J."/>
            <person name="Morgenstern I."/>
            <person name="Morin E."/>
            <person name="Murat C."/>
            <person name="Nagy L.G."/>
            <person name="Nolan M."/>
            <person name="Ohm R.A."/>
            <person name="Patyshakuliyeva A."/>
            <person name="Rokas A."/>
            <person name="Ruiz-Duenas F.J."/>
            <person name="Sabat G."/>
            <person name="Salamov A."/>
            <person name="Samejima M."/>
            <person name="Schmutz J."/>
            <person name="Slot J.C."/>
            <person name="St John F."/>
            <person name="Stenlid J."/>
            <person name="Sun H."/>
            <person name="Sun S."/>
            <person name="Syed K."/>
            <person name="Tsang A."/>
            <person name="Wiebenga A."/>
            <person name="Young D."/>
            <person name="Pisabarro A."/>
            <person name="Eastwood D.C."/>
            <person name="Martin F."/>
            <person name="Cullen D."/>
            <person name="Grigoriev I.V."/>
            <person name="Hibbett D.S."/>
        </authorList>
    </citation>
    <scope>NUCLEOTIDE SEQUENCE</scope>
    <source>
        <strain evidence="3">FP-58527</strain>
    </source>
</reference>
<evidence type="ECO:0000313" key="2">
    <source>
        <dbReference type="EMBL" id="EPT04557.1"/>
    </source>
</evidence>
<dbReference type="Pfam" id="PF00646">
    <property type="entry name" value="F-box"/>
    <property type="match status" value="1"/>
</dbReference>
<dbReference type="Proteomes" id="UP000015241">
    <property type="component" value="Unassembled WGS sequence"/>
</dbReference>
<dbReference type="AlphaFoldDB" id="S8EHC0"/>
<proteinExistence type="predicted"/>
<evidence type="ECO:0000259" key="1">
    <source>
        <dbReference type="Pfam" id="PF00646"/>
    </source>
</evidence>
<dbReference type="HOGENOM" id="CLU_506280_0_0_1"/>
<protein>
    <recommendedName>
        <fullName evidence="1">F-box domain-containing protein</fullName>
    </recommendedName>
</protein>
<organism evidence="2 3">
    <name type="scientific">Fomitopsis schrenkii</name>
    <name type="common">Brown rot fungus</name>
    <dbReference type="NCBI Taxonomy" id="2126942"/>
    <lineage>
        <taxon>Eukaryota</taxon>
        <taxon>Fungi</taxon>
        <taxon>Dikarya</taxon>
        <taxon>Basidiomycota</taxon>
        <taxon>Agaricomycotina</taxon>
        <taxon>Agaricomycetes</taxon>
        <taxon>Polyporales</taxon>
        <taxon>Fomitopsis</taxon>
    </lineage>
</organism>
<keyword evidence="3" id="KW-1185">Reference proteome</keyword>
<dbReference type="InterPro" id="IPR036047">
    <property type="entry name" value="F-box-like_dom_sf"/>
</dbReference>
<dbReference type="OrthoDB" id="2688364at2759"/>
<dbReference type="eggNOG" id="ENOG502R14D">
    <property type="taxonomic scope" value="Eukaryota"/>
</dbReference>
<dbReference type="InterPro" id="IPR001810">
    <property type="entry name" value="F-box_dom"/>
</dbReference>
<accession>S8EHC0</accession>
<dbReference type="EMBL" id="KE504126">
    <property type="protein sequence ID" value="EPT04557.1"/>
    <property type="molecule type" value="Genomic_DNA"/>
</dbReference>
<dbReference type="STRING" id="743788.S8EHC0"/>
<feature type="domain" description="F-box" evidence="1">
    <location>
        <begin position="2"/>
        <end position="39"/>
    </location>
</feature>
<name>S8EHC0_FOMSC</name>
<evidence type="ECO:0000313" key="3">
    <source>
        <dbReference type="Proteomes" id="UP000015241"/>
    </source>
</evidence>